<keyword evidence="3" id="KW-0378">Hydrolase</keyword>
<dbReference type="GO" id="GO:0004518">
    <property type="term" value="F:nuclease activity"/>
    <property type="evidence" value="ECO:0007669"/>
    <property type="project" value="UniProtKB-KW"/>
</dbReference>
<keyword evidence="2" id="KW-0540">Nuclease</keyword>
<organism evidence="5">
    <name type="scientific">bioreactor metagenome</name>
    <dbReference type="NCBI Taxonomy" id="1076179"/>
    <lineage>
        <taxon>unclassified sequences</taxon>
        <taxon>metagenomes</taxon>
        <taxon>ecological metagenomes</taxon>
    </lineage>
</organism>
<dbReference type="InterPro" id="IPR014883">
    <property type="entry name" value="VRR_NUC"/>
</dbReference>
<dbReference type="AlphaFoldDB" id="A0A644ZGJ2"/>
<protein>
    <recommendedName>
        <fullName evidence="4">VRR-NUC domain-containing protein</fullName>
    </recommendedName>
</protein>
<dbReference type="EMBL" id="VSSQ01008070">
    <property type="protein sequence ID" value="MPM37803.1"/>
    <property type="molecule type" value="Genomic_DNA"/>
</dbReference>
<evidence type="ECO:0000313" key="5">
    <source>
        <dbReference type="EMBL" id="MPM37803.1"/>
    </source>
</evidence>
<evidence type="ECO:0000256" key="1">
    <source>
        <dbReference type="ARBA" id="ARBA00001946"/>
    </source>
</evidence>
<name>A0A644ZGJ2_9ZZZZ</name>
<sequence>MRACIGIIVLLVPLVPEGVHMREKQIEQKLVKATKSMGGIAPKFVSPGLDGMPDRIVLLPGGHIGFVEVKAMGCKPRPLQLARHGLLRRLGFKVYVLDDERRIGGILDEIRAT</sequence>
<dbReference type="Gene3D" id="3.40.1350.10">
    <property type="match status" value="1"/>
</dbReference>
<evidence type="ECO:0000256" key="2">
    <source>
        <dbReference type="ARBA" id="ARBA00022722"/>
    </source>
</evidence>
<dbReference type="SMART" id="SM00990">
    <property type="entry name" value="VRR_NUC"/>
    <property type="match status" value="1"/>
</dbReference>
<evidence type="ECO:0000259" key="4">
    <source>
        <dbReference type="SMART" id="SM00990"/>
    </source>
</evidence>
<gene>
    <name evidence="5" type="ORF">SDC9_84422</name>
</gene>
<accession>A0A644ZGJ2</accession>
<dbReference type="GO" id="GO:0016788">
    <property type="term" value="F:hydrolase activity, acting on ester bonds"/>
    <property type="evidence" value="ECO:0007669"/>
    <property type="project" value="InterPro"/>
</dbReference>
<dbReference type="GO" id="GO:0003676">
    <property type="term" value="F:nucleic acid binding"/>
    <property type="evidence" value="ECO:0007669"/>
    <property type="project" value="InterPro"/>
</dbReference>
<comment type="caution">
    <text evidence="5">The sequence shown here is derived from an EMBL/GenBank/DDBJ whole genome shotgun (WGS) entry which is preliminary data.</text>
</comment>
<reference evidence="5" key="1">
    <citation type="submission" date="2019-08" db="EMBL/GenBank/DDBJ databases">
        <authorList>
            <person name="Kucharzyk K."/>
            <person name="Murdoch R.W."/>
            <person name="Higgins S."/>
            <person name="Loffler F."/>
        </authorList>
    </citation>
    <scope>NUCLEOTIDE SEQUENCE</scope>
</reference>
<evidence type="ECO:0000256" key="3">
    <source>
        <dbReference type="ARBA" id="ARBA00022801"/>
    </source>
</evidence>
<feature type="domain" description="VRR-NUC" evidence="4">
    <location>
        <begin position="21"/>
        <end position="101"/>
    </location>
</feature>
<dbReference type="InterPro" id="IPR011856">
    <property type="entry name" value="tRNA_endonuc-like_dom_sf"/>
</dbReference>
<proteinExistence type="predicted"/>
<comment type="cofactor">
    <cofactor evidence="1">
        <name>Mg(2+)</name>
        <dbReference type="ChEBI" id="CHEBI:18420"/>
    </cofactor>
</comment>